<proteinExistence type="predicted"/>
<reference evidence="1 2" key="1">
    <citation type="journal article" date="2012" name="J. Bacteriol.">
        <title>Genome Sequence of Nitratireductor indicus Type Strain C115.</title>
        <authorList>
            <person name="Lai Q."/>
            <person name="Li G."/>
            <person name="Yu Z."/>
            <person name="Shao Z."/>
        </authorList>
    </citation>
    <scope>NUCLEOTIDE SEQUENCE [LARGE SCALE GENOMIC DNA]</scope>
    <source>
        <strain evidence="1 2">C115</strain>
    </source>
</reference>
<dbReference type="OrthoDB" id="9980569at2"/>
<sequence length="117" mass="13711">MRVYSRRAFLLLPEGVLFCKGVKWAFGELLVKGETLRLKEDYPGDFFYRNLCDIQSFDGGEWFGRLEAMLDDNASFPIQECYQRDGCFNEEDVFLVFELDDLRCLRELIDKALDLSD</sequence>
<accession>K2NVE4</accession>
<protein>
    <submittedName>
        <fullName evidence="1">Uncharacterized protein</fullName>
    </submittedName>
</protein>
<dbReference type="AlphaFoldDB" id="K2NVE4"/>
<dbReference type="EMBL" id="AMSI01000003">
    <property type="protein sequence ID" value="EKF43300.1"/>
    <property type="molecule type" value="Genomic_DNA"/>
</dbReference>
<organism evidence="1 2">
    <name type="scientific">Nitratireductor indicus C115</name>
    <dbReference type="NCBI Taxonomy" id="1231190"/>
    <lineage>
        <taxon>Bacteria</taxon>
        <taxon>Pseudomonadati</taxon>
        <taxon>Pseudomonadota</taxon>
        <taxon>Alphaproteobacteria</taxon>
        <taxon>Hyphomicrobiales</taxon>
        <taxon>Phyllobacteriaceae</taxon>
        <taxon>Nitratireductor</taxon>
    </lineage>
</organism>
<evidence type="ECO:0000313" key="1">
    <source>
        <dbReference type="EMBL" id="EKF43300.1"/>
    </source>
</evidence>
<dbReference type="STRING" id="721133.SAMN05216176_101371"/>
<dbReference type="Proteomes" id="UP000007374">
    <property type="component" value="Unassembled WGS sequence"/>
</dbReference>
<dbReference type="RefSeq" id="WP_009449490.1">
    <property type="nucleotide sequence ID" value="NZ_AMSI01000003.1"/>
</dbReference>
<evidence type="ECO:0000313" key="2">
    <source>
        <dbReference type="Proteomes" id="UP000007374"/>
    </source>
</evidence>
<keyword evidence="2" id="KW-1185">Reference proteome</keyword>
<gene>
    <name evidence="1" type="ORF">NA8A_04693</name>
</gene>
<comment type="caution">
    <text evidence="1">The sequence shown here is derived from an EMBL/GenBank/DDBJ whole genome shotgun (WGS) entry which is preliminary data.</text>
</comment>
<name>K2NVE4_9HYPH</name>